<protein>
    <submittedName>
        <fullName evidence="10">AI-2E family transporter</fullName>
    </submittedName>
</protein>
<proteinExistence type="inferred from homology"/>
<dbReference type="EMBL" id="CP032157">
    <property type="protein sequence ID" value="AXY72799.1"/>
    <property type="molecule type" value="Genomic_DNA"/>
</dbReference>
<feature type="transmembrane region" description="Helical" evidence="9">
    <location>
        <begin position="64"/>
        <end position="82"/>
    </location>
</feature>
<dbReference type="GO" id="GO:0055085">
    <property type="term" value="P:transmembrane transport"/>
    <property type="evidence" value="ECO:0007669"/>
    <property type="project" value="TreeGrafter"/>
</dbReference>
<accession>A0A3B7MHY5</accession>
<dbReference type="KEGG" id="pseg:D3H65_01910"/>
<feature type="transmembrane region" description="Helical" evidence="9">
    <location>
        <begin position="7"/>
        <end position="27"/>
    </location>
</feature>
<feature type="transmembrane region" description="Helical" evidence="9">
    <location>
        <begin position="229"/>
        <end position="256"/>
    </location>
</feature>
<dbReference type="OrthoDB" id="9793390at2"/>
<comment type="similarity">
    <text evidence="2">Belongs to the autoinducer-2 exporter (AI-2E) (TC 2.A.86) family.</text>
</comment>
<organism evidence="10 11">
    <name type="scientific">Paraflavitalea soli</name>
    <dbReference type="NCBI Taxonomy" id="2315862"/>
    <lineage>
        <taxon>Bacteria</taxon>
        <taxon>Pseudomonadati</taxon>
        <taxon>Bacteroidota</taxon>
        <taxon>Chitinophagia</taxon>
        <taxon>Chitinophagales</taxon>
        <taxon>Chitinophagaceae</taxon>
        <taxon>Paraflavitalea</taxon>
    </lineage>
</organism>
<keyword evidence="4" id="KW-1003">Cell membrane</keyword>
<feature type="transmembrane region" description="Helical" evidence="9">
    <location>
        <begin position="201"/>
        <end position="223"/>
    </location>
</feature>
<feature type="transmembrane region" description="Helical" evidence="9">
    <location>
        <begin position="298"/>
        <end position="331"/>
    </location>
</feature>
<keyword evidence="6 9" id="KW-1133">Transmembrane helix</keyword>
<dbReference type="InterPro" id="IPR002549">
    <property type="entry name" value="AI-2E-like"/>
</dbReference>
<dbReference type="PANTHER" id="PTHR21716">
    <property type="entry name" value="TRANSMEMBRANE PROTEIN"/>
    <property type="match status" value="1"/>
</dbReference>
<evidence type="ECO:0000256" key="7">
    <source>
        <dbReference type="ARBA" id="ARBA00023136"/>
    </source>
</evidence>
<evidence type="ECO:0000256" key="8">
    <source>
        <dbReference type="SAM" id="MobiDB-lite"/>
    </source>
</evidence>
<dbReference type="RefSeq" id="WP_119048637.1">
    <property type="nucleotide sequence ID" value="NZ_CP032157.1"/>
</dbReference>
<keyword evidence="3" id="KW-0813">Transport</keyword>
<feature type="compositionally biased region" description="Basic residues" evidence="8">
    <location>
        <begin position="354"/>
        <end position="363"/>
    </location>
</feature>
<dbReference type="PANTHER" id="PTHR21716:SF53">
    <property type="entry name" value="PERMEASE PERM-RELATED"/>
    <property type="match status" value="1"/>
</dbReference>
<sequence>MTQEQPFYFRLTMVLLMLALIALFIYFGSDLVVPFALSMLIAILLMPICNFLQRKGLPRVPAILLALLVAVLFTGGIIYFLSSQIASFLNDFDQIKKGINVHLNTVQRWIKQQFGFSMREQEDMFNDFLASMKNSGQGAIGSTFSSITSLLTSLTLLPIYTFLLLYYRGLIRQFFIDVFSKTPKNEVATILNESRIVVQSYMVGLIIELIIVATINSIGFLILGIKYAIFLAVFAAILNILPYIGMLIASIFCMLITLTTSTDIREPIWVLVVLLIVQFIDNNIIMPKIVGSKVKLNALMTIVGVIVGGLLCGISGMFLSIPAIAILKIIFDRIEDLKPWGRLLGDENDSATKSKAKGAKAKRQPANEA</sequence>
<keyword evidence="7 9" id="KW-0472">Membrane</keyword>
<keyword evidence="11" id="KW-1185">Reference proteome</keyword>
<evidence type="ECO:0000256" key="1">
    <source>
        <dbReference type="ARBA" id="ARBA00004651"/>
    </source>
</evidence>
<dbReference type="Proteomes" id="UP000263900">
    <property type="component" value="Chromosome"/>
</dbReference>
<evidence type="ECO:0000313" key="10">
    <source>
        <dbReference type="EMBL" id="AXY72799.1"/>
    </source>
</evidence>
<name>A0A3B7MHY5_9BACT</name>
<evidence type="ECO:0000313" key="11">
    <source>
        <dbReference type="Proteomes" id="UP000263900"/>
    </source>
</evidence>
<reference evidence="10 11" key="1">
    <citation type="submission" date="2018-09" db="EMBL/GenBank/DDBJ databases">
        <title>Genome sequencing of strain 6GH32-13.</title>
        <authorList>
            <person name="Weon H.-Y."/>
            <person name="Heo J."/>
            <person name="Kwon S.-W."/>
        </authorList>
    </citation>
    <scope>NUCLEOTIDE SEQUENCE [LARGE SCALE GENOMIC DNA]</scope>
    <source>
        <strain evidence="10 11">5GH32-13</strain>
    </source>
</reference>
<evidence type="ECO:0000256" key="4">
    <source>
        <dbReference type="ARBA" id="ARBA00022475"/>
    </source>
</evidence>
<gene>
    <name evidence="10" type="ORF">D3H65_01910</name>
</gene>
<evidence type="ECO:0000256" key="9">
    <source>
        <dbReference type="SAM" id="Phobius"/>
    </source>
</evidence>
<evidence type="ECO:0000256" key="6">
    <source>
        <dbReference type="ARBA" id="ARBA00022989"/>
    </source>
</evidence>
<feature type="region of interest" description="Disordered" evidence="8">
    <location>
        <begin position="345"/>
        <end position="369"/>
    </location>
</feature>
<dbReference type="GO" id="GO:0005886">
    <property type="term" value="C:plasma membrane"/>
    <property type="evidence" value="ECO:0007669"/>
    <property type="project" value="UniProtKB-SubCell"/>
</dbReference>
<feature type="transmembrane region" description="Helical" evidence="9">
    <location>
        <begin position="33"/>
        <end position="52"/>
    </location>
</feature>
<feature type="transmembrane region" description="Helical" evidence="9">
    <location>
        <begin position="268"/>
        <end position="286"/>
    </location>
</feature>
<dbReference type="Pfam" id="PF01594">
    <property type="entry name" value="AI-2E_transport"/>
    <property type="match status" value="1"/>
</dbReference>
<evidence type="ECO:0000256" key="5">
    <source>
        <dbReference type="ARBA" id="ARBA00022692"/>
    </source>
</evidence>
<comment type="subcellular location">
    <subcellularLocation>
        <location evidence="1">Cell membrane</location>
        <topology evidence="1">Multi-pass membrane protein</topology>
    </subcellularLocation>
</comment>
<evidence type="ECO:0000256" key="2">
    <source>
        <dbReference type="ARBA" id="ARBA00009773"/>
    </source>
</evidence>
<dbReference type="AlphaFoldDB" id="A0A3B7MHY5"/>
<keyword evidence="5 9" id="KW-0812">Transmembrane</keyword>
<feature type="transmembrane region" description="Helical" evidence="9">
    <location>
        <begin position="147"/>
        <end position="167"/>
    </location>
</feature>
<evidence type="ECO:0000256" key="3">
    <source>
        <dbReference type="ARBA" id="ARBA00022448"/>
    </source>
</evidence>